<keyword evidence="2" id="KW-0450">Lipoyl</keyword>
<dbReference type="InterPro" id="IPR002930">
    <property type="entry name" value="GCV_H"/>
</dbReference>
<dbReference type="GO" id="GO:0005960">
    <property type="term" value="C:glycine cleavage complex"/>
    <property type="evidence" value="ECO:0007669"/>
    <property type="project" value="InterPro"/>
</dbReference>
<name>A0A1W1CIG0_9ZZZZ</name>
<organism evidence="4">
    <name type="scientific">hydrothermal vent metagenome</name>
    <dbReference type="NCBI Taxonomy" id="652676"/>
    <lineage>
        <taxon>unclassified sequences</taxon>
        <taxon>metagenomes</taxon>
        <taxon>ecological metagenomes</taxon>
    </lineage>
</organism>
<evidence type="ECO:0000259" key="3">
    <source>
        <dbReference type="PROSITE" id="PS50968"/>
    </source>
</evidence>
<evidence type="ECO:0000256" key="1">
    <source>
        <dbReference type="ARBA" id="ARBA00009249"/>
    </source>
</evidence>
<dbReference type="PANTHER" id="PTHR11715">
    <property type="entry name" value="GLYCINE CLEAVAGE SYSTEM H PROTEIN"/>
    <property type="match status" value="1"/>
</dbReference>
<dbReference type="InterPro" id="IPR011053">
    <property type="entry name" value="Single_hybrid_motif"/>
</dbReference>
<dbReference type="NCBIfam" id="NF002270">
    <property type="entry name" value="PRK01202.1"/>
    <property type="match status" value="1"/>
</dbReference>
<dbReference type="Pfam" id="PF01597">
    <property type="entry name" value="GCV_H"/>
    <property type="match status" value="1"/>
</dbReference>
<sequence length="125" mass="14023">MSEIRKDLQYTKTHEWVKDNGDGTWIMGITDNAQELLGDMVFVELPSIGDLFDNQADMCVVESVKAASDVYAPTNLEVLEVNESLDDTPEILNSDCYGKGWLIKFKGDVNGLMSSSEYETFIEEN</sequence>
<dbReference type="GO" id="GO:0019464">
    <property type="term" value="P:glycine decarboxylation via glycine cleavage system"/>
    <property type="evidence" value="ECO:0007669"/>
    <property type="project" value="InterPro"/>
</dbReference>
<dbReference type="SUPFAM" id="SSF51230">
    <property type="entry name" value="Single hybrid motif"/>
    <property type="match status" value="1"/>
</dbReference>
<dbReference type="EMBL" id="FPHJ01000048">
    <property type="protein sequence ID" value="SFV65487.1"/>
    <property type="molecule type" value="Genomic_DNA"/>
</dbReference>
<dbReference type="GO" id="GO:0009249">
    <property type="term" value="P:protein lipoylation"/>
    <property type="evidence" value="ECO:0007669"/>
    <property type="project" value="TreeGrafter"/>
</dbReference>
<dbReference type="NCBIfam" id="TIGR00527">
    <property type="entry name" value="gcvH"/>
    <property type="match status" value="1"/>
</dbReference>
<dbReference type="InterPro" id="IPR017453">
    <property type="entry name" value="GCV_H_sub"/>
</dbReference>
<dbReference type="InterPro" id="IPR000089">
    <property type="entry name" value="Biotin_lipoyl"/>
</dbReference>
<dbReference type="CDD" id="cd06848">
    <property type="entry name" value="GCS_H"/>
    <property type="match status" value="1"/>
</dbReference>
<proteinExistence type="inferred from homology"/>
<comment type="similarity">
    <text evidence="1">Belongs to the GcvH family.</text>
</comment>
<evidence type="ECO:0000256" key="2">
    <source>
        <dbReference type="ARBA" id="ARBA00022823"/>
    </source>
</evidence>
<protein>
    <submittedName>
        <fullName evidence="4">Glycine cleavage system H protein</fullName>
    </submittedName>
</protein>
<dbReference type="Gene3D" id="2.40.50.100">
    <property type="match status" value="1"/>
</dbReference>
<feature type="domain" description="Lipoyl-binding" evidence="3">
    <location>
        <begin position="24"/>
        <end position="106"/>
    </location>
</feature>
<reference evidence="4" key="1">
    <citation type="submission" date="2016-10" db="EMBL/GenBank/DDBJ databases">
        <authorList>
            <person name="de Groot N.N."/>
        </authorList>
    </citation>
    <scope>NUCLEOTIDE SEQUENCE</scope>
</reference>
<dbReference type="HAMAP" id="MF_00272">
    <property type="entry name" value="GcvH"/>
    <property type="match status" value="1"/>
</dbReference>
<dbReference type="PANTHER" id="PTHR11715:SF3">
    <property type="entry name" value="GLYCINE CLEAVAGE SYSTEM H PROTEIN-RELATED"/>
    <property type="match status" value="1"/>
</dbReference>
<gene>
    <name evidence="4" type="ORF">MNB_SUP05-5-272</name>
</gene>
<evidence type="ECO:0000313" key="4">
    <source>
        <dbReference type="EMBL" id="SFV65487.1"/>
    </source>
</evidence>
<accession>A0A1W1CIG0</accession>
<dbReference type="PROSITE" id="PS50968">
    <property type="entry name" value="BIOTINYL_LIPOYL"/>
    <property type="match status" value="1"/>
</dbReference>
<dbReference type="GO" id="GO:0005829">
    <property type="term" value="C:cytosol"/>
    <property type="evidence" value="ECO:0007669"/>
    <property type="project" value="TreeGrafter"/>
</dbReference>
<dbReference type="AlphaFoldDB" id="A0A1W1CIG0"/>
<dbReference type="InterPro" id="IPR033753">
    <property type="entry name" value="GCV_H/Fam206"/>
</dbReference>